<accession>M2YVI9</accession>
<reference evidence="1 2" key="1">
    <citation type="journal article" date="2013" name="Genome Announc.">
        <title>Draft Genome Sequence of Amycolatopsis decaplanina Strain DSM 44594T.</title>
        <authorList>
            <person name="Kaur N."/>
            <person name="Kumar S."/>
            <person name="Bala M."/>
            <person name="Raghava G.P."/>
            <person name="Mayilraj S."/>
        </authorList>
    </citation>
    <scope>NUCLEOTIDE SEQUENCE [LARGE SCALE GENOMIC DNA]</scope>
    <source>
        <strain evidence="1 2">DSM 44594</strain>
    </source>
</reference>
<proteinExistence type="predicted"/>
<gene>
    <name evidence="1" type="ORF">H074_32769</name>
</gene>
<evidence type="ECO:0000313" key="1">
    <source>
        <dbReference type="EMBL" id="EME52379.1"/>
    </source>
</evidence>
<dbReference type="PATRIC" id="fig|1284240.4.peg.6680"/>
<protein>
    <submittedName>
        <fullName evidence="1">Uncharacterized protein</fullName>
    </submittedName>
</protein>
<name>M2YVI9_9PSEU</name>
<sequence>MILFFQFDIPEDIATFGGDHLLVFHCPTHNDAVVAQGASEQLPPGFWDTPPPLYTAPGAFWRIMLHRDDTSPAPDPDEYLRPRRLDLRPAAEHVTIWWPGDVLSDGQDLDSAFTDHGIGLREFKIGGVPSWIQGRESCTCPCGDNLVYVCQVPADTGFAKHHDRPEQLDTFRFGQYGLFLGNETYVLACPAHCHPAAAWPVNQN</sequence>
<comment type="caution">
    <text evidence="1">The sequence shown here is derived from an EMBL/GenBank/DDBJ whole genome shotgun (WGS) entry which is preliminary data.</text>
</comment>
<organism evidence="1 2">
    <name type="scientific">Amycolatopsis decaplanina DSM 44594</name>
    <dbReference type="NCBI Taxonomy" id="1284240"/>
    <lineage>
        <taxon>Bacteria</taxon>
        <taxon>Bacillati</taxon>
        <taxon>Actinomycetota</taxon>
        <taxon>Actinomycetes</taxon>
        <taxon>Pseudonocardiales</taxon>
        <taxon>Pseudonocardiaceae</taxon>
        <taxon>Amycolatopsis</taxon>
    </lineage>
</organism>
<dbReference type="AlphaFoldDB" id="M2YVI9"/>
<dbReference type="Proteomes" id="UP000054226">
    <property type="component" value="Unassembled WGS sequence"/>
</dbReference>
<evidence type="ECO:0000313" key="2">
    <source>
        <dbReference type="Proteomes" id="UP000054226"/>
    </source>
</evidence>
<keyword evidence="2" id="KW-1185">Reference proteome</keyword>
<dbReference type="EMBL" id="AOHO01000075">
    <property type="protein sequence ID" value="EME52379.1"/>
    <property type="molecule type" value="Genomic_DNA"/>
</dbReference>